<evidence type="ECO:0000313" key="2">
    <source>
        <dbReference type="EMBL" id="KAK6501040.1"/>
    </source>
</evidence>
<protein>
    <submittedName>
        <fullName evidence="2">Uncharacterized protein</fullName>
    </submittedName>
</protein>
<comment type="caution">
    <text evidence="2">The sequence shown here is derived from an EMBL/GenBank/DDBJ whole genome shotgun (WGS) entry which is preliminary data.</text>
</comment>
<reference evidence="2 3" key="1">
    <citation type="submission" date="2019-10" db="EMBL/GenBank/DDBJ databases">
        <authorList>
            <person name="Palmer J.M."/>
        </authorList>
    </citation>
    <scope>NUCLEOTIDE SEQUENCE [LARGE SCALE GENOMIC DNA]</scope>
    <source>
        <strain evidence="2 3">TWF506</strain>
    </source>
</reference>
<keyword evidence="3" id="KW-1185">Reference proteome</keyword>
<organism evidence="2 3">
    <name type="scientific">Arthrobotrys conoides</name>
    <dbReference type="NCBI Taxonomy" id="74498"/>
    <lineage>
        <taxon>Eukaryota</taxon>
        <taxon>Fungi</taxon>
        <taxon>Dikarya</taxon>
        <taxon>Ascomycota</taxon>
        <taxon>Pezizomycotina</taxon>
        <taxon>Orbiliomycetes</taxon>
        <taxon>Orbiliales</taxon>
        <taxon>Orbiliaceae</taxon>
        <taxon>Arthrobotrys</taxon>
    </lineage>
</organism>
<sequence length="412" mass="43939">MHSKPLLLFALAATASALSLPLGKRDPDYCPDAVASNVPAGLSACSSYFSVARIQDTSTVTIETETIASTPTVYVSTTTVQTWPNGPRSPIATVTVSVQTTVAPTVHLTTSYTASAAKVPETYFSSCVGTDDVWGFSSRFTDACKGLPGFTVPTTAATVSYTMTTVHPTPVTSTYTKIVGEGQVFATLTYTHTETQRVTNTAIAPHTVIWNSFKVKGNGNVRGHRFWGRRATLEGSVTDNYSGLGLVSEGDAETFNVVLDGPADVLGTLKIGNTEMVAELDDPLASHEIGFMRFGTTEAYGLIDSMYQAQRSTKIVKTPVKCGVRPVYDEKQTYLICGCKMNCVVGVDPFCFSNVGCVATTGNGLDAYSRRTMLYNGEFNAIMMATSSAVTNCGFLSCSQEYPLVHADSDSV</sequence>
<proteinExistence type="predicted"/>
<dbReference type="Proteomes" id="UP001307849">
    <property type="component" value="Unassembled WGS sequence"/>
</dbReference>
<feature type="chain" id="PRO_5042823124" evidence="1">
    <location>
        <begin position="18"/>
        <end position="412"/>
    </location>
</feature>
<name>A0AAN8NDB3_9PEZI</name>
<gene>
    <name evidence="2" type="ORF">TWF506_003795</name>
</gene>
<dbReference type="AlphaFoldDB" id="A0AAN8NDB3"/>
<accession>A0AAN8NDB3</accession>
<evidence type="ECO:0000256" key="1">
    <source>
        <dbReference type="SAM" id="SignalP"/>
    </source>
</evidence>
<keyword evidence="1" id="KW-0732">Signal</keyword>
<dbReference type="EMBL" id="JAVHJM010000012">
    <property type="protein sequence ID" value="KAK6501040.1"/>
    <property type="molecule type" value="Genomic_DNA"/>
</dbReference>
<feature type="signal peptide" evidence="1">
    <location>
        <begin position="1"/>
        <end position="17"/>
    </location>
</feature>
<evidence type="ECO:0000313" key="3">
    <source>
        <dbReference type="Proteomes" id="UP001307849"/>
    </source>
</evidence>